<evidence type="ECO:0000256" key="1">
    <source>
        <dbReference type="SAM" id="Phobius"/>
    </source>
</evidence>
<evidence type="ECO:0008006" key="4">
    <source>
        <dbReference type="Google" id="ProtNLM"/>
    </source>
</evidence>
<keyword evidence="3" id="KW-1185">Reference proteome</keyword>
<feature type="transmembrane region" description="Helical" evidence="1">
    <location>
        <begin position="329"/>
        <end position="346"/>
    </location>
</feature>
<feature type="transmembrane region" description="Helical" evidence="1">
    <location>
        <begin position="453"/>
        <end position="474"/>
    </location>
</feature>
<name>A0ABZ2KHS5_9BACT</name>
<feature type="transmembrane region" description="Helical" evidence="1">
    <location>
        <begin position="229"/>
        <end position="248"/>
    </location>
</feature>
<keyword evidence="1" id="KW-0472">Membrane</keyword>
<evidence type="ECO:0000313" key="3">
    <source>
        <dbReference type="Proteomes" id="UP001379533"/>
    </source>
</evidence>
<keyword evidence="1" id="KW-1133">Transmembrane helix</keyword>
<feature type="transmembrane region" description="Helical" evidence="1">
    <location>
        <begin position="6"/>
        <end position="22"/>
    </location>
</feature>
<reference evidence="2 3" key="1">
    <citation type="submission" date="2021-12" db="EMBL/GenBank/DDBJ databases">
        <title>Discovery of the Pendulisporaceae a myxobacterial family with distinct sporulation behavior and unique specialized metabolism.</title>
        <authorList>
            <person name="Garcia R."/>
            <person name="Popoff A."/>
            <person name="Bader C.D."/>
            <person name="Loehr J."/>
            <person name="Walesch S."/>
            <person name="Walt C."/>
            <person name="Boldt J."/>
            <person name="Bunk B."/>
            <person name="Haeckl F.J.F.P.J."/>
            <person name="Gunesch A.P."/>
            <person name="Birkelbach J."/>
            <person name="Nuebel U."/>
            <person name="Pietschmann T."/>
            <person name="Bach T."/>
            <person name="Mueller R."/>
        </authorList>
    </citation>
    <scope>NUCLEOTIDE SEQUENCE [LARGE SCALE GENOMIC DNA]</scope>
    <source>
        <strain evidence="2 3">MSr12523</strain>
    </source>
</reference>
<proteinExistence type="predicted"/>
<gene>
    <name evidence="2" type="ORF">LZC95_15515</name>
</gene>
<organism evidence="2 3">
    <name type="scientific">Pendulispora brunnea</name>
    <dbReference type="NCBI Taxonomy" id="2905690"/>
    <lineage>
        <taxon>Bacteria</taxon>
        <taxon>Pseudomonadati</taxon>
        <taxon>Myxococcota</taxon>
        <taxon>Myxococcia</taxon>
        <taxon>Myxococcales</taxon>
        <taxon>Sorangiineae</taxon>
        <taxon>Pendulisporaceae</taxon>
        <taxon>Pendulispora</taxon>
    </lineage>
</organism>
<evidence type="ECO:0000313" key="2">
    <source>
        <dbReference type="EMBL" id="WXA98237.1"/>
    </source>
</evidence>
<feature type="transmembrane region" description="Helical" evidence="1">
    <location>
        <begin position="379"/>
        <end position="403"/>
    </location>
</feature>
<dbReference type="Proteomes" id="UP001379533">
    <property type="component" value="Chromosome"/>
</dbReference>
<sequence>MRAWALRNWVFVVIALTYAYFYQGGDMNTNVRLALTRSIVERHALDITPYHTLSIDNGYFQGKYYSDKAPGISLLAVVPYGLMRGAEKIAHLDPDRPAVRAVRLHVLVILFAVVPGVLAAALLRWAAERLSISTPTATLLVVGYAWGTSAFAYSTMLFGHQLSAALVLGAFCVLLKGTGTERSRGALALFGALISWAWIVEYPTAFLSIVLGCSLLANTPPRRWLTTVGWVFAGAVPALALHATYAFLCYGSPLALPYQFVVEPVFRSHTSSGLFGIGIPTREGLWGISVSAYRGLFFYCPWLVLMFAGFGDWIRRGTSGTAGAAGKSMLALIALHVTFAASYYAWDGGLAVGPRHLVPLLPFMILPIAYFADRGRWQALVAGLAILVSMLIMLPIVAVTPMLPFGDPGRTNPLYSYVLPALVRGELASNWIDAYATGAHRDVSYNLGQLVGLPAYLSLVVPLMACLGCWGVSLRRAMAR</sequence>
<feature type="transmembrane region" description="Helical" evidence="1">
    <location>
        <begin position="285"/>
        <end position="308"/>
    </location>
</feature>
<feature type="transmembrane region" description="Helical" evidence="1">
    <location>
        <begin position="352"/>
        <end position="372"/>
    </location>
</feature>
<dbReference type="RefSeq" id="WP_394848849.1">
    <property type="nucleotide sequence ID" value="NZ_CP089982.1"/>
</dbReference>
<accession>A0ABZ2KHS5</accession>
<feature type="transmembrane region" description="Helical" evidence="1">
    <location>
        <begin position="187"/>
        <end position="217"/>
    </location>
</feature>
<keyword evidence="1" id="KW-0812">Transmembrane</keyword>
<feature type="transmembrane region" description="Helical" evidence="1">
    <location>
        <begin position="106"/>
        <end position="127"/>
    </location>
</feature>
<protein>
    <recommendedName>
        <fullName evidence="4">DUF2029 domain-containing protein</fullName>
    </recommendedName>
</protein>
<dbReference type="EMBL" id="CP089982">
    <property type="protein sequence ID" value="WXA98237.1"/>
    <property type="molecule type" value="Genomic_DNA"/>
</dbReference>